<evidence type="ECO:0000256" key="6">
    <source>
        <dbReference type="ARBA" id="ARBA00022989"/>
    </source>
</evidence>
<dbReference type="OrthoDB" id="7061898at2"/>
<dbReference type="InterPro" id="IPR011701">
    <property type="entry name" value="MFS"/>
</dbReference>
<feature type="transmembrane region" description="Helical" evidence="8">
    <location>
        <begin position="271"/>
        <end position="290"/>
    </location>
</feature>
<dbReference type="Pfam" id="PF07690">
    <property type="entry name" value="MFS_1"/>
    <property type="match status" value="1"/>
</dbReference>
<keyword evidence="6 8" id="KW-1133">Transmembrane helix</keyword>
<feature type="transmembrane region" description="Helical" evidence="8">
    <location>
        <begin position="211"/>
        <end position="234"/>
    </location>
</feature>
<evidence type="ECO:0000256" key="5">
    <source>
        <dbReference type="ARBA" id="ARBA00022692"/>
    </source>
</evidence>
<keyword evidence="4" id="KW-1003">Cell membrane</keyword>
<sequence length="391" mass="40624">MTSYRDGIRLAVAGAAAAAAIYFPQPLAARIQTSFDMSAFWGAMPMTVAFIVLTSGPVLFSRLITVQRAMRIVLITELALAALFAAQAFASAPVPYFVLRLLQSLLLPLLIPAIITGSSNIHNSDNRARDLALYTAGTIVGGVIGRLAALGSVMLDHWQLGSLAITAMLLVSAALLRNPPELAGQRRAQDSRPGALPPADTKRSWRTQVTLSYVGLALAFSVLTVVLTCLPFEVGYQHGGALILAVVYGGYAVGIATSLGAPAIIRGARGLPNATLAAAVLFVIGLLGIIQGSLVALVAGVVVLCGGMVFQQATQIVLLNEYFARSQSGTVSALFVAAVFAGGTLGSSAMVSLYEWLGWGAVMGVCVVFAVIAGCCVYAAARRQAQDARTA</sequence>
<protein>
    <submittedName>
        <fullName evidence="9">YNFM family putative membrane transporter</fullName>
    </submittedName>
</protein>
<dbReference type="SUPFAM" id="SSF103473">
    <property type="entry name" value="MFS general substrate transporter"/>
    <property type="match status" value="1"/>
</dbReference>
<organism evidence="9 10">
    <name type="scientific">Halomonas ventosae</name>
    <dbReference type="NCBI Taxonomy" id="229007"/>
    <lineage>
        <taxon>Bacteria</taxon>
        <taxon>Pseudomonadati</taxon>
        <taxon>Pseudomonadota</taxon>
        <taxon>Gammaproteobacteria</taxon>
        <taxon>Oceanospirillales</taxon>
        <taxon>Halomonadaceae</taxon>
        <taxon>Halomonas</taxon>
    </lineage>
</organism>
<dbReference type="AlphaFoldDB" id="A0A4R6I248"/>
<dbReference type="RefSeq" id="WP_133481796.1">
    <property type="nucleotide sequence ID" value="NZ_SNWH01000002.1"/>
</dbReference>
<dbReference type="GO" id="GO:0005886">
    <property type="term" value="C:plasma membrane"/>
    <property type="evidence" value="ECO:0007669"/>
    <property type="project" value="UniProtKB-SubCell"/>
</dbReference>
<dbReference type="PANTHER" id="PTHR43271">
    <property type="entry name" value="BLL2771 PROTEIN"/>
    <property type="match status" value="1"/>
</dbReference>
<keyword evidence="7 8" id="KW-0472">Membrane</keyword>
<evidence type="ECO:0000256" key="4">
    <source>
        <dbReference type="ARBA" id="ARBA00022475"/>
    </source>
</evidence>
<evidence type="ECO:0000313" key="9">
    <source>
        <dbReference type="EMBL" id="TDO15336.1"/>
    </source>
</evidence>
<dbReference type="GO" id="GO:0022857">
    <property type="term" value="F:transmembrane transporter activity"/>
    <property type="evidence" value="ECO:0007669"/>
    <property type="project" value="InterPro"/>
</dbReference>
<evidence type="ECO:0000256" key="8">
    <source>
        <dbReference type="SAM" id="Phobius"/>
    </source>
</evidence>
<dbReference type="InterPro" id="IPR036259">
    <property type="entry name" value="MFS_trans_sf"/>
</dbReference>
<accession>A0A4R6I248</accession>
<evidence type="ECO:0000256" key="1">
    <source>
        <dbReference type="ARBA" id="ARBA00004651"/>
    </source>
</evidence>
<keyword evidence="3" id="KW-0813">Transport</keyword>
<feature type="transmembrane region" description="Helical" evidence="8">
    <location>
        <begin position="72"/>
        <end position="90"/>
    </location>
</feature>
<feature type="transmembrane region" description="Helical" evidence="8">
    <location>
        <begin position="131"/>
        <end position="151"/>
    </location>
</feature>
<keyword evidence="5 8" id="KW-0812">Transmembrane</keyword>
<evidence type="ECO:0000256" key="2">
    <source>
        <dbReference type="ARBA" id="ARBA00008335"/>
    </source>
</evidence>
<feature type="transmembrane region" description="Helical" evidence="8">
    <location>
        <begin position="157"/>
        <end position="176"/>
    </location>
</feature>
<comment type="similarity">
    <text evidence="2">Belongs to the major facilitator superfamily.</text>
</comment>
<dbReference type="PANTHER" id="PTHR43271:SF2">
    <property type="entry name" value="BLL2771 PROTEIN"/>
    <property type="match status" value="1"/>
</dbReference>
<feature type="transmembrane region" description="Helical" evidence="8">
    <location>
        <begin position="96"/>
        <end position="119"/>
    </location>
</feature>
<feature type="transmembrane region" description="Helical" evidence="8">
    <location>
        <begin position="356"/>
        <end position="381"/>
    </location>
</feature>
<keyword evidence="10" id="KW-1185">Reference proteome</keyword>
<comment type="caution">
    <text evidence="9">The sequence shown here is derived from an EMBL/GenBank/DDBJ whole genome shotgun (WGS) entry which is preliminary data.</text>
</comment>
<dbReference type="EMBL" id="SNWH01000002">
    <property type="protein sequence ID" value="TDO15336.1"/>
    <property type="molecule type" value="Genomic_DNA"/>
</dbReference>
<dbReference type="Proteomes" id="UP000295150">
    <property type="component" value="Unassembled WGS sequence"/>
</dbReference>
<proteinExistence type="inferred from homology"/>
<name>A0A4R6I248_9GAMM</name>
<reference evidence="9 10" key="1">
    <citation type="submission" date="2019-03" db="EMBL/GenBank/DDBJ databases">
        <title>Freshwater and sediment microbial communities from various areas in North America, analyzing microbe dynamics in response to fracking.</title>
        <authorList>
            <person name="Lamendella R."/>
        </authorList>
    </citation>
    <scope>NUCLEOTIDE SEQUENCE [LARGE SCALE GENOMIC DNA]</scope>
    <source>
        <strain evidence="9 10">1_TX</strain>
    </source>
</reference>
<evidence type="ECO:0000313" key="10">
    <source>
        <dbReference type="Proteomes" id="UP000295150"/>
    </source>
</evidence>
<gene>
    <name evidence="9" type="ORF">DFO68_102168</name>
</gene>
<comment type="subcellular location">
    <subcellularLocation>
        <location evidence="1">Cell membrane</location>
        <topology evidence="1">Multi-pass membrane protein</topology>
    </subcellularLocation>
</comment>
<feature type="transmembrane region" description="Helical" evidence="8">
    <location>
        <begin position="296"/>
        <end position="319"/>
    </location>
</feature>
<feature type="transmembrane region" description="Helical" evidence="8">
    <location>
        <begin position="240"/>
        <end position="259"/>
    </location>
</feature>
<evidence type="ECO:0000256" key="7">
    <source>
        <dbReference type="ARBA" id="ARBA00023136"/>
    </source>
</evidence>
<dbReference type="Gene3D" id="1.20.1250.20">
    <property type="entry name" value="MFS general substrate transporter like domains"/>
    <property type="match status" value="1"/>
</dbReference>
<feature type="transmembrane region" description="Helical" evidence="8">
    <location>
        <begin position="331"/>
        <end position="350"/>
    </location>
</feature>
<evidence type="ECO:0000256" key="3">
    <source>
        <dbReference type="ARBA" id="ARBA00022448"/>
    </source>
</evidence>
<feature type="transmembrane region" description="Helical" evidence="8">
    <location>
        <begin position="39"/>
        <end position="60"/>
    </location>
</feature>